<evidence type="ECO:0000313" key="11">
    <source>
        <dbReference type="EMBL" id="OAQ21596.1"/>
    </source>
</evidence>
<evidence type="ECO:0000259" key="10">
    <source>
        <dbReference type="SMART" id="SM00382"/>
    </source>
</evidence>
<dbReference type="AlphaFoldDB" id="A0A179D6D7"/>
<dbReference type="RefSeq" id="WP_244147450.1">
    <property type="nucleotide sequence ID" value="NZ_LWLG01000001.1"/>
</dbReference>
<dbReference type="Pfam" id="PF17864">
    <property type="entry name" value="AAA_lid_4"/>
    <property type="match status" value="1"/>
</dbReference>
<dbReference type="Gene3D" id="1.10.8.60">
    <property type="match status" value="1"/>
</dbReference>
<feature type="binding site" evidence="9">
    <location>
        <position position="49"/>
    </location>
    <ligand>
        <name>ATP</name>
        <dbReference type="ChEBI" id="CHEBI:30616"/>
    </ligand>
</feature>
<dbReference type="SMART" id="SM00382">
    <property type="entry name" value="AAA"/>
    <property type="match status" value="1"/>
</dbReference>
<comment type="caution">
    <text evidence="9">Lacks conserved residue(s) required for the propagation of feature annotation.</text>
</comment>
<dbReference type="NCBIfam" id="TIGR00635">
    <property type="entry name" value="ruvB"/>
    <property type="match status" value="1"/>
</dbReference>
<comment type="caution">
    <text evidence="11">The sequence shown here is derived from an EMBL/GenBank/DDBJ whole genome shotgun (WGS) entry which is preliminary data.</text>
</comment>
<dbReference type="SUPFAM" id="SSF52540">
    <property type="entry name" value="P-loop containing nucleoside triphosphate hydrolases"/>
    <property type="match status" value="1"/>
</dbReference>
<dbReference type="EC" id="3.6.4.-" evidence="9"/>
<dbReference type="NCBIfam" id="NF000868">
    <property type="entry name" value="PRK00080.1"/>
    <property type="match status" value="1"/>
</dbReference>
<protein>
    <recommendedName>
        <fullName evidence="9">Holliday junction branch migration complex subunit RuvB</fullName>
        <ecNumber evidence="9">3.6.4.-</ecNumber>
    </recommendedName>
</protein>
<name>A0A179D6D7_9BACT</name>
<dbReference type="GO" id="GO:0006310">
    <property type="term" value="P:DNA recombination"/>
    <property type="evidence" value="ECO:0007669"/>
    <property type="project" value="UniProtKB-UniRule"/>
</dbReference>
<evidence type="ECO:0000256" key="6">
    <source>
        <dbReference type="ARBA" id="ARBA00023125"/>
    </source>
</evidence>
<feature type="binding site" evidence="9">
    <location>
        <position position="155"/>
    </location>
    <ligand>
        <name>ATP</name>
        <dbReference type="ChEBI" id="CHEBI:30616"/>
    </ligand>
</feature>
<feature type="binding site" evidence="9">
    <location>
        <position position="294"/>
    </location>
    <ligand>
        <name>DNA</name>
        <dbReference type="ChEBI" id="CHEBI:16991"/>
    </ligand>
</feature>
<evidence type="ECO:0000256" key="7">
    <source>
        <dbReference type="ARBA" id="ARBA00023172"/>
    </source>
</evidence>
<dbReference type="InterPro" id="IPR041445">
    <property type="entry name" value="AAA_lid_4"/>
</dbReference>
<dbReference type="GO" id="GO:0005524">
    <property type="term" value="F:ATP binding"/>
    <property type="evidence" value="ECO:0007669"/>
    <property type="project" value="UniProtKB-UniRule"/>
</dbReference>
<dbReference type="PATRIC" id="fig|999894.6.peg.115"/>
<dbReference type="GO" id="GO:0048476">
    <property type="term" value="C:Holliday junction resolvase complex"/>
    <property type="evidence" value="ECO:0007669"/>
    <property type="project" value="UniProtKB-UniRule"/>
</dbReference>
<dbReference type="InterPro" id="IPR036388">
    <property type="entry name" value="WH-like_DNA-bd_sf"/>
</dbReference>
<feature type="binding site" evidence="9">
    <location>
        <position position="296"/>
    </location>
    <ligand>
        <name>DNA</name>
        <dbReference type="ChEBI" id="CHEBI:16991"/>
    </ligand>
</feature>
<comment type="catalytic activity">
    <reaction evidence="9">
        <text>ATP + H2O = ADP + phosphate + H(+)</text>
        <dbReference type="Rhea" id="RHEA:13065"/>
        <dbReference type="ChEBI" id="CHEBI:15377"/>
        <dbReference type="ChEBI" id="CHEBI:15378"/>
        <dbReference type="ChEBI" id="CHEBI:30616"/>
        <dbReference type="ChEBI" id="CHEBI:43474"/>
        <dbReference type="ChEBI" id="CHEBI:456216"/>
    </reaction>
</comment>
<comment type="similarity">
    <text evidence="9">Belongs to the RuvB family.</text>
</comment>
<dbReference type="GO" id="GO:0005737">
    <property type="term" value="C:cytoplasm"/>
    <property type="evidence" value="ECO:0007669"/>
    <property type="project" value="UniProtKB-SubCell"/>
</dbReference>
<organism evidence="11 12">
    <name type="scientific">Thermosulfurimonas dismutans</name>
    <dbReference type="NCBI Taxonomy" id="999894"/>
    <lineage>
        <taxon>Bacteria</taxon>
        <taxon>Pseudomonadati</taxon>
        <taxon>Thermodesulfobacteriota</taxon>
        <taxon>Thermodesulfobacteria</taxon>
        <taxon>Thermodesulfobacteriales</taxon>
        <taxon>Thermodesulfobacteriaceae</taxon>
        <taxon>Thermosulfurimonas</taxon>
    </lineage>
</organism>
<evidence type="ECO:0000256" key="5">
    <source>
        <dbReference type="ARBA" id="ARBA00022840"/>
    </source>
</evidence>
<comment type="subunit">
    <text evidence="9">Homohexamer. Forms an RuvA(8)-RuvB(12)-Holliday junction (HJ) complex. HJ DNA is sandwiched between 2 RuvA tetramers; dsDNA enters through RuvA and exits via RuvB. An RuvB hexamer assembles on each DNA strand where it exits the tetramer. Each RuvB hexamer is contacted by two RuvA subunits (via domain III) on 2 adjacent RuvB subunits; this complex drives branch migration. In the full resolvosome a probable DNA-RuvA(4)-RuvB(12)-RuvC(2) complex forms which resolves the HJ.</text>
</comment>
<dbReference type="GO" id="GO:0009378">
    <property type="term" value="F:four-way junction helicase activity"/>
    <property type="evidence" value="ECO:0007669"/>
    <property type="project" value="InterPro"/>
</dbReference>
<feature type="domain" description="AAA+ ATPase" evidence="10">
    <location>
        <begin position="35"/>
        <end position="166"/>
    </location>
</feature>
<dbReference type="InterPro" id="IPR027417">
    <property type="entry name" value="P-loop_NTPase"/>
</dbReference>
<feature type="binding site" evidence="9">
    <location>
        <begin position="112"/>
        <end position="114"/>
    </location>
    <ligand>
        <name>ATP</name>
        <dbReference type="ChEBI" id="CHEBI:30616"/>
    </ligand>
</feature>
<dbReference type="InterPro" id="IPR036390">
    <property type="entry name" value="WH_DNA-bd_sf"/>
</dbReference>
<dbReference type="PANTHER" id="PTHR42848">
    <property type="match status" value="1"/>
</dbReference>
<feature type="binding site" evidence="9">
    <location>
        <position position="51"/>
    </location>
    <ligand>
        <name>ATP</name>
        <dbReference type="ChEBI" id="CHEBI:30616"/>
    </ligand>
</feature>
<evidence type="ECO:0000256" key="4">
    <source>
        <dbReference type="ARBA" id="ARBA00022801"/>
    </source>
</evidence>
<dbReference type="PANTHER" id="PTHR42848:SF1">
    <property type="entry name" value="HOLLIDAY JUNCTION BRANCH MIGRATION COMPLEX SUBUNIT RUVB"/>
    <property type="match status" value="1"/>
</dbReference>
<dbReference type="SUPFAM" id="SSF46785">
    <property type="entry name" value="Winged helix' DNA-binding domain"/>
    <property type="match status" value="1"/>
</dbReference>
<keyword evidence="11" id="KW-0347">Helicase</keyword>
<dbReference type="Pfam" id="PF05496">
    <property type="entry name" value="RuvB_N"/>
    <property type="match status" value="1"/>
</dbReference>
<dbReference type="Proteomes" id="UP000078390">
    <property type="component" value="Unassembled WGS sequence"/>
</dbReference>
<dbReference type="Gene3D" id="1.10.10.10">
    <property type="entry name" value="Winged helix-like DNA-binding domain superfamily/Winged helix DNA-binding domain"/>
    <property type="match status" value="1"/>
</dbReference>
<evidence type="ECO:0000313" key="12">
    <source>
        <dbReference type="Proteomes" id="UP000078390"/>
    </source>
</evidence>
<dbReference type="CDD" id="cd00009">
    <property type="entry name" value="AAA"/>
    <property type="match status" value="1"/>
</dbReference>
<feature type="binding site" evidence="9">
    <location>
        <position position="202"/>
    </location>
    <ligand>
        <name>ATP</name>
        <dbReference type="ChEBI" id="CHEBI:30616"/>
    </ligand>
</feature>
<keyword evidence="7 9" id="KW-0233">DNA recombination</keyword>
<dbReference type="Gene3D" id="3.40.50.300">
    <property type="entry name" value="P-loop containing nucleotide triphosphate hydrolases"/>
    <property type="match status" value="1"/>
</dbReference>
<feature type="binding site" evidence="9">
    <location>
        <position position="3"/>
    </location>
    <ligand>
        <name>ATP</name>
        <dbReference type="ChEBI" id="CHEBI:30616"/>
    </ligand>
</feature>
<feature type="binding site" evidence="9">
    <location>
        <position position="5"/>
    </location>
    <ligand>
        <name>ATP</name>
        <dbReference type="ChEBI" id="CHEBI:30616"/>
    </ligand>
</feature>
<dbReference type="InterPro" id="IPR004605">
    <property type="entry name" value="DNA_helicase_Holl-junc_RuvB"/>
</dbReference>
<comment type="domain">
    <text evidence="9">Has 3 domains, the large (RuvB-L) and small ATPase (RuvB-S) domains and the C-terminal head (RuvB-H) domain. The head domain binds DNA, while the ATPase domains jointly bind ATP, ADP or are empty depending on the state of the subunit in the translocation cycle. During a single DNA translocation step the structure of each domain remains the same, but their relative positions change.</text>
</comment>
<evidence type="ECO:0000256" key="1">
    <source>
        <dbReference type="ARBA" id="ARBA00022490"/>
    </source>
</evidence>
<keyword evidence="4 9" id="KW-0378">Hydrolase</keyword>
<dbReference type="InterPro" id="IPR008824">
    <property type="entry name" value="RuvB-like_N"/>
</dbReference>
<dbReference type="GO" id="GO:0000400">
    <property type="term" value="F:four-way junction DNA binding"/>
    <property type="evidence" value="ECO:0007669"/>
    <property type="project" value="UniProtKB-UniRule"/>
</dbReference>
<keyword evidence="12" id="KW-1185">Reference proteome</keyword>
<feature type="binding site" evidence="9">
    <location>
        <position position="50"/>
    </location>
    <ligand>
        <name>ATP</name>
        <dbReference type="ChEBI" id="CHEBI:30616"/>
    </ligand>
</feature>
<dbReference type="GO" id="GO:0006281">
    <property type="term" value="P:DNA repair"/>
    <property type="evidence" value="ECO:0007669"/>
    <property type="project" value="UniProtKB-UniRule"/>
</dbReference>
<evidence type="ECO:0000256" key="3">
    <source>
        <dbReference type="ARBA" id="ARBA00022763"/>
    </source>
</evidence>
<dbReference type="InterPro" id="IPR003593">
    <property type="entry name" value="AAA+_ATPase"/>
</dbReference>
<dbReference type="HAMAP" id="MF_00016">
    <property type="entry name" value="DNA_HJ_migration_RuvB"/>
    <property type="match status" value="1"/>
</dbReference>
<dbReference type="GO" id="GO:0016887">
    <property type="term" value="F:ATP hydrolysis activity"/>
    <property type="evidence" value="ECO:0007669"/>
    <property type="project" value="RHEA"/>
</dbReference>
<sequence>MDLLRPKTLKEYIGQEDIKRELEIYLSAAKARNEALDHVLLTGYPGLGKTTLAQVIAHELGVNFKITSGATLERPGDLAAILTTLEERDILFIDEIHRLPRACEEVLYPAIEDFVLDLVVGKGPGARAVRLKLPRFTLIGATTRPGLISAPLRDRFGIVFKLEFYSEKALARIIARSAEILGLRITPEGAQVIASRSRGTPRIANRLLRRVRDYAEVNGSREISKEVAEKALALMDLDPLGLSPLDRRILLTILEKFDGGPVGLGTLATALCEDPQTLEDIYEPYLIRCGLLRRTRKGRMLTERAYIYLKQVSPEIPLNNNLWEN</sequence>
<keyword evidence="1 9" id="KW-0963">Cytoplasm</keyword>
<keyword evidence="5 9" id="KW-0067">ATP-binding</keyword>
<dbReference type="EMBL" id="LWLG01000001">
    <property type="protein sequence ID" value="OAQ21596.1"/>
    <property type="molecule type" value="Genomic_DNA"/>
</dbReference>
<feature type="binding site" evidence="9">
    <location>
        <position position="50"/>
    </location>
    <ligand>
        <name>Mg(2+)</name>
        <dbReference type="ChEBI" id="CHEBI:18420"/>
    </ligand>
</feature>
<feature type="region of interest" description="Small ATPAse domain (RuvB-S)" evidence="9">
    <location>
        <begin position="166"/>
        <end position="236"/>
    </location>
</feature>
<evidence type="ECO:0000256" key="9">
    <source>
        <dbReference type="HAMAP-Rule" id="MF_00016"/>
    </source>
</evidence>
<dbReference type="InterPro" id="IPR008823">
    <property type="entry name" value="RuvB_wg_C"/>
</dbReference>
<feature type="region of interest" description="Head domain (RuvB-H)" evidence="9">
    <location>
        <begin position="239"/>
        <end position="325"/>
    </location>
</feature>
<evidence type="ECO:0000256" key="2">
    <source>
        <dbReference type="ARBA" id="ARBA00022741"/>
    </source>
</evidence>
<proteinExistence type="inferred from homology"/>
<feature type="binding site" evidence="9">
    <location>
        <position position="46"/>
    </location>
    <ligand>
        <name>ATP</name>
        <dbReference type="ChEBI" id="CHEBI:30616"/>
    </ligand>
</feature>
<dbReference type="STRING" id="999894.TDIS_0114"/>
<evidence type="ECO:0000256" key="8">
    <source>
        <dbReference type="ARBA" id="ARBA00023204"/>
    </source>
</evidence>
<dbReference type="Pfam" id="PF05491">
    <property type="entry name" value="WHD_RuvB"/>
    <property type="match status" value="1"/>
</dbReference>
<keyword evidence="2 9" id="KW-0547">Nucleotide-binding</keyword>
<reference evidence="11 12" key="1">
    <citation type="submission" date="2016-04" db="EMBL/GenBank/DDBJ databases">
        <title>Genome analysis of Thermosulfurimonas dismutans, the first thermophilic sulfur-disproportionating bacterium of the phylum Thermodesulfobacteria.</title>
        <authorList>
            <person name="Mardanov A.V."/>
            <person name="Beletsky A.V."/>
            <person name="Kadnikov V.V."/>
            <person name="Slobodkin A.I."/>
            <person name="Ravin N.V."/>
        </authorList>
    </citation>
    <scope>NUCLEOTIDE SEQUENCE [LARGE SCALE GENOMIC DNA]</scope>
    <source>
        <strain evidence="11 12">S95</strain>
    </source>
</reference>
<comment type="function">
    <text evidence="9">The RuvA-RuvB-RuvC complex processes Holliday junction (HJ) DNA during genetic recombination and DNA repair, while the RuvA-RuvB complex plays an important role in the rescue of blocked DNA replication forks via replication fork reversal (RFR). RuvA specifically binds to HJ cruciform DNA, conferring on it an open structure. The RuvB hexamer acts as an ATP-dependent pump, pulling dsDNA into and through the RuvAB complex. RuvB forms 2 homohexamers on either side of HJ DNA bound by 1 or 2 RuvA tetramers; 4 subunits per hexamer contact DNA at a time. Coordinated motions by a converter formed by DNA-disengaged RuvB subunits stimulates ATP hydrolysis and nucleotide exchange. Immobilization of the converter enables RuvB to convert the ATP-contained energy into a lever motion, pulling 2 nucleotides of DNA out of the RuvA tetramer per ATP hydrolyzed, thus driving DNA branch migration. The RuvB motors rotate together with the DNA substrate, which together with the progressing nucleotide cycle form the mechanistic basis for DNA recombination by continuous HJ branch migration. Branch migration allows RuvC to scan DNA until it finds its consensus sequence, where it cleaves and resolves cruciform DNA.</text>
</comment>
<accession>A0A179D6D7</accession>
<keyword evidence="6 9" id="KW-0238">DNA-binding</keyword>
<feature type="binding site" evidence="9">
    <location>
        <position position="299"/>
    </location>
    <ligand>
        <name>DNA</name>
        <dbReference type="ChEBI" id="CHEBI:16991"/>
    </ligand>
</feature>
<comment type="subcellular location">
    <subcellularLocation>
        <location evidence="9">Cytoplasm</location>
    </subcellularLocation>
</comment>
<keyword evidence="3 9" id="KW-0227">DNA damage</keyword>
<gene>
    <name evidence="9" type="primary">ruvB</name>
    <name evidence="11" type="ORF">TDIS_0114</name>
</gene>
<keyword evidence="8 9" id="KW-0234">DNA repair</keyword>
<feature type="binding site" evidence="9">
    <location>
        <position position="165"/>
    </location>
    <ligand>
        <name>ATP</name>
        <dbReference type="ChEBI" id="CHEBI:30616"/>
    </ligand>
</feature>